<proteinExistence type="predicted"/>
<gene>
    <name evidence="1" type="ORF">H5410_020878</name>
</gene>
<protein>
    <submittedName>
        <fullName evidence="1">Uncharacterized protein</fullName>
    </submittedName>
</protein>
<dbReference type="EMBL" id="JACXVP010000004">
    <property type="protein sequence ID" value="KAG5609597.1"/>
    <property type="molecule type" value="Genomic_DNA"/>
</dbReference>
<evidence type="ECO:0000313" key="1">
    <source>
        <dbReference type="EMBL" id="KAG5609597.1"/>
    </source>
</evidence>
<organism evidence="1 2">
    <name type="scientific">Solanum commersonii</name>
    <name type="common">Commerson's wild potato</name>
    <name type="synonym">Commerson's nightshade</name>
    <dbReference type="NCBI Taxonomy" id="4109"/>
    <lineage>
        <taxon>Eukaryota</taxon>
        <taxon>Viridiplantae</taxon>
        <taxon>Streptophyta</taxon>
        <taxon>Embryophyta</taxon>
        <taxon>Tracheophyta</taxon>
        <taxon>Spermatophyta</taxon>
        <taxon>Magnoliopsida</taxon>
        <taxon>eudicotyledons</taxon>
        <taxon>Gunneridae</taxon>
        <taxon>Pentapetalae</taxon>
        <taxon>asterids</taxon>
        <taxon>lamiids</taxon>
        <taxon>Solanales</taxon>
        <taxon>Solanaceae</taxon>
        <taxon>Solanoideae</taxon>
        <taxon>Solaneae</taxon>
        <taxon>Solanum</taxon>
    </lineage>
</organism>
<keyword evidence="2" id="KW-1185">Reference proteome</keyword>
<dbReference type="AlphaFoldDB" id="A0A9J5ZB58"/>
<reference evidence="1 2" key="1">
    <citation type="submission" date="2020-09" db="EMBL/GenBank/DDBJ databases">
        <title>De no assembly of potato wild relative species, Solanum commersonii.</title>
        <authorList>
            <person name="Cho K."/>
        </authorList>
    </citation>
    <scope>NUCLEOTIDE SEQUENCE [LARGE SCALE GENOMIC DNA]</scope>
    <source>
        <strain evidence="1">LZ3.2</strain>
        <tissue evidence="1">Leaf</tissue>
    </source>
</reference>
<name>A0A9J5ZB58_SOLCO</name>
<comment type="caution">
    <text evidence="1">The sequence shown here is derived from an EMBL/GenBank/DDBJ whole genome shotgun (WGS) entry which is preliminary data.</text>
</comment>
<sequence>MVFSCDVVVLCLLACGGCFRVVLQWVMAWAQSRGFGCRFRWLLGGIVGGEALVLVDCSGGRRRGGVLVHATSIIRRLQQLRNISLLLYSIRAIEFNSIKVTF</sequence>
<accession>A0A9J5ZB58</accession>
<dbReference type="Proteomes" id="UP000824120">
    <property type="component" value="Chromosome 4"/>
</dbReference>
<evidence type="ECO:0000313" key="2">
    <source>
        <dbReference type="Proteomes" id="UP000824120"/>
    </source>
</evidence>